<accession>A0A1Y1RV75</accession>
<dbReference type="OrthoDB" id="359116at2"/>
<dbReference type="EMBL" id="MWQY01000023">
    <property type="protein sequence ID" value="ORC31843.1"/>
    <property type="molecule type" value="Genomic_DNA"/>
</dbReference>
<proteinExistence type="predicted"/>
<organism evidence="1 2">
    <name type="scientific">Marispirochaeta aestuarii</name>
    <dbReference type="NCBI Taxonomy" id="1963862"/>
    <lineage>
        <taxon>Bacteria</taxon>
        <taxon>Pseudomonadati</taxon>
        <taxon>Spirochaetota</taxon>
        <taxon>Spirochaetia</taxon>
        <taxon>Spirochaetales</taxon>
        <taxon>Spirochaetaceae</taxon>
        <taxon>Marispirochaeta</taxon>
    </lineage>
</organism>
<evidence type="ECO:0000313" key="2">
    <source>
        <dbReference type="Proteomes" id="UP000192343"/>
    </source>
</evidence>
<protein>
    <recommendedName>
        <fullName evidence="3">PilZ domain-containing protein</fullName>
    </recommendedName>
</protein>
<dbReference type="RefSeq" id="WP_083052505.1">
    <property type="nucleotide sequence ID" value="NZ_CAXXQO010000002.1"/>
</dbReference>
<evidence type="ECO:0000313" key="1">
    <source>
        <dbReference type="EMBL" id="ORC31843.1"/>
    </source>
</evidence>
<dbReference type="AlphaFoldDB" id="A0A1Y1RV75"/>
<dbReference type="Proteomes" id="UP000192343">
    <property type="component" value="Unassembled WGS sequence"/>
</dbReference>
<gene>
    <name evidence="1" type="ORF">B4O97_16400</name>
</gene>
<reference evidence="1 2" key="1">
    <citation type="submission" date="2017-03" db="EMBL/GenBank/DDBJ databases">
        <title>Draft Genome sequence of Marispirochaeta sp. strain JC444.</title>
        <authorList>
            <person name="Shivani Y."/>
            <person name="Subhash Y."/>
            <person name="Sasikala C."/>
            <person name="Ramana C."/>
        </authorList>
    </citation>
    <scope>NUCLEOTIDE SEQUENCE [LARGE SCALE GENOMIC DNA]</scope>
    <source>
        <strain evidence="1 2">JC444</strain>
    </source>
</reference>
<keyword evidence="2" id="KW-1185">Reference proteome</keyword>
<comment type="caution">
    <text evidence="1">The sequence shown here is derived from an EMBL/GenBank/DDBJ whole genome shotgun (WGS) entry which is preliminary data.</text>
</comment>
<evidence type="ECO:0008006" key="3">
    <source>
        <dbReference type="Google" id="ProtNLM"/>
    </source>
</evidence>
<dbReference type="STRING" id="1963862.B4O97_16400"/>
<sequence length="242" mass="28058">MIVLLVARDPNFKEPLQEQFSSRGGDIVQYRNPVKAMDNLEEIQPDLVIFHTQDFPRHWKPFVRYYRTMKKKDQGICVLFTGDLFTEDEAAKSQLLEVNGLVPYLQEDHVIRSSIEEIIQRYALFSEDRKYRRYTPKAYDEISFMFSHPDNFSIITGAIIDISIHSVRFYPDSPDKTITISENTVISDCSLQLDDKILTFPSRIVRNNKILTLDMGMSDHDRAILDDYISGAAERALSTHSR</sequence>
<name>A0A1Y1RV75_9SPIO</name>